<keyword evidence="3" id="KW-1185">Reference proteome</keyword>
<gene>
    <name evidence="2" type="ORF">E1809_26145</name>
</gene>
<dbReference type="AlphaFoldDB" id="A0A4R5JYX3"/>
<comment type="caution">
    <text evidence="2">The sequence shown here is derived from an EMBL/GenBank/DDBJ whole genome shotgun (WGS) entry which is preliminary data.</text>
</comment>
<evidence type="ECO:0000313" key="2">
    <source>
        <dbReference type="EMBL" id="TDF83666.1"/>
    </source>
</evidence>
<dbReference type="Pfam" id="PF01636">
    <property type="entry name" value="APH"/>
    <property type="match status" value="1"/>
</dbReference>
<evidence type="ECO:0000313" key="3">
    <source>
        <dbReference type="Proteomes" id="UP000295511"/>
    </source>
</evidence>
<dbReference type="InterPro" id="IPR011009">
    <property type="entry name" value="Kinase-like_dom_sf"/>
</dbReference>
<reference evidence="2 3" key="1">
    <citation type="submission" date="2019-03" db="EMBL/GenBank/DDBJ databases">
        <title>Whole genome sequence of Arthrobacter sp JH1-1.</title>
        <authorList>
            <person name="Trinh H.N."/>
        </authorList>
    </citation>
    <scope>NUCLEOTIDE SEQUENCE [LARGE SCALE GENOMIC DNA]</scope>
    <source>
        <strain evidence="2 3">JH1-1</strain>
    </source>
</reference>
<dbReference type="SUPFAM" id="SSF56112">
    <property type="entry name" value="Protein kinase-like (PK-like)"/>
    <property type="match status" value="1"/>
</dbReference>
<proteinExistence type="predicted"/>
<protein>
    <submittedName>
        <fullName evidence="2">Aminoglycoside phosphotransferase family protein</fullName>
    </submittedName>
</protein>
<dbReference type="Proteomes" id="UP000295511">
    <property type="component" value="Unassembled WGS sequence"/>
</dbReference>
<dbReference type="InterPro" id="IPR002575">
    <property type="entry name" value="Aminoglycoside_PTrfase"/>
</dbReference>
<dbReference type="GO" id="GO:0016740">
    <property type="term" value="F:transferase activity"/>
    <property type="evidence" value="ECO:0007669"/>
    <property type="project" value="UniProtKB-KW"/>
</dbReference>
<keyword evidence="2" id="KW-0808">Transferase</keyword>
<dbReference type="OrthoDB" id="2570531at2"/>
<evidence type="ECO:0000259" key="1">
    <source>
        <dbReference type="Pfam" id="PF01636"/>
    </source>
</evidence>
<feature type="domain" description="Aminoglycoside phosphotransferase" evidence="1">
    <location>
        <begin position="59"/>
        <end position="258"/>
    </location>
</feature>
<sequence length="325" mass="35326">MTTPSTADNSHMQPEWSARISWADLPANVRSGIEQILHAPVVEAHGQRGGFSPGTADRVRTSTGARAFVKAVGRELNEDSPAIHRKEAAITAALPGTVPAPSLIGTFDDGDWVALVLSDVEGRHPHVPWTRKELTLVLDALFQLSRTPVPPSLEHLPSLEDELREPFKGWSRIRTEPPPAIDPWILQNLDVLEGLADRGLKDLPGTTLVHTDVRADNVMITTGGTAVLVDWPWACIGSSWVDALCVLLNVRVFDPVFDVDSILDSHEVFAPADAGSITGLLSGFGAYFIDAARQQPVPGLPTLRTFQRQQGEAATSWLRSRLQSQ</sequence>
<accession>A0A4R5JYX3</accession>
<organism evidence="2 3">
    <name type="scientific">Arthrobacter terricola</name>
    <dbReference type="NCBI Taxonomy" id="2547396"/>
    <lineage>
        <taxon>Bacteria</taxon>
        <taxon>Bacillati</taxon>
        <taxon>Actinomycetota</taxon>
        <taxon>Actinomycetes</taxon>
        <taxon>Micrococcales</taxon>
        <taxon>Micrococcaceae</taxon>
        <taxon>Arthrobacter</taxon>
    </lineage>
</organism>
<name>A0A4R5JYX3_9MICC</name>
<dbReference type="RefSeq" id="WP_133207143.1">
    <property type="nucleotide sequence ID" value="NZ_SMRU01000081.1"/>
</dbReference>
<dbReference type="EMBL" id="SMRU01000081">
    <property type="protein sequence ID" value="TDF83666.1"/>
    <property type="molecule type" value="Genomic_DNA"/>
</dbReference>
<dbReference type="Gene3D" id="3.90.1200.10">
    <property type="match status" value="1"/>
</dbReference>